<dbReference type="GO" id="GO:0016987">
    <property type="term" value="F:sigma factor activity"/>
    <property type="evidence" value="ECO:0007669"/>
    <property type="project" value="UniProtKB-KW"/>
</dbReference>
<dbReference type="PANTHER" id="PTHR43133:SF63">
    <property type="entry name" value="RNA POLYMERASE SIGMA FACTOR FECI-RELATED"/>
    <property type="match status" value="1"/>
</dbReference>
<dbReference type="InterPro" id="IPR036388">
    <property type="entry name" value="WH-like_DNA-bd_sf"/>
</dbReference>
<dbReference type="SUPFAM" id="SSF88659">
    <property type="entry name" value="Sigma3 and sigma4 domains of RNA polymerase sigma factors"/>
    <property type="match status" value="1"/>
</dbReference>
<dbReference type="InterPro" id="IPR007627">
    <property type="entry name" value="RNA_pol_sigma70_r2"/>
</dbReference>
<dbReference type="Gene3D" id="1.10.10.10">
    <property type="entry name" value="Winged helix-like DNA-binding domain superfamily/Winged helix DNA-binding domain"/>
    <property type="match status" value="1"/>
</dbReference>
<feature type="region of interest" description="Disordered" evidence="5">
    <location>
        <begin position="94"/>
        <end position="113"/>
    </location>
</feature>
<evidence type="ECO:0000256" key="3">
    <source>
        <dbReference type="ARBA" id="ARBA00023082"/>
    </source>
</evidence>
<dbReference type="InterPro" id="IPR039425">
    <property type="entry name" value="RNA_pol_sigma-70-like"/>
</dbReference>
<dbReference type="Proteomes" id="UP000192936">
    <property type="component" value="Unassembled WGS sequence"/>
</dbReference>
<sequence>MASNRASDMASPMRRLLVDGLFRQHNSGLLRFLVRRLGCRESAADAAQEVYLRLLRFAGSGPISHETSYLYAAAANVAADLARARRAEEQRAAGDLPDCLPDPAGAAETVRPDDAAAARQRVRLMQAVVDELPPRCREVFLLNKVDGLSHGDIANRLGISRNMVEKHIIKALLHCRQRLGDGTGDQP</sequence>
<dbReference type="AlphaFoldDB" id="A0A1X7HKN1"/>
<feature type="domain" description="RNA polymerase sigma factor 70 region 4 type 2" evidence="7">
    <location>
        <begin position="125"/>
        <end position="175"/>
    </location>
</feature>
<organism evidence="8 9">
    <name type="scientific">Azospirillum oryzae</name>
    <dbReference type="NCBI Taxonomy" id="286727"/>
    <lineage>
        <taxon>Bacteria</taxon>
        <taxon>Pseudomonadati</taxon>
        <taxon>Pseudomonadota</taxon>
        <taxon>Alphaproteobacteria</taxon>
        <taxon>Rhodospirillales</taxon>
        <taxon>Azospirillaceae</taxon>
        <taxon>Azospirillum</taxon>
    </lineage>
</organism>
<dbReference type="GO" id="GO:0006352">
    <property type="term" value="P:DNA-templated transcription initiation"/>
    <property type="evidence" value="ECO:0007669"/>
    <property type="project" value="InterPro"/>
</dbReference>
<evidence type="ECO:0000256" key="4">
    <source>
        <dbReference type="ARBA" id="ARBA00023163"/>
    </source>
</evidence>
<evidence type="ECO:0000256" key="1">
    <source>
        <dbReference type="ARBA" id="ARBA00010641"/>
    </source>
</evidence>
<dbReference type="PANTHER" id="PTHR43133">
    <property type="entry name" value="RNA POLYMERASE ECF-TYPE SIGMA FACTO"/>
    <property type="match status" value="1"/>
</dbReference>
<protein>
    <submittedName>
        <fullName evidence="8">RNA polymerase sigma-70 factor, ECF subfamily</fullName>
    </submittedName>
</protein>
<dbReference type="InterPro" id="IPR014284">
    <property type="entry name" value="RNA_pol_sigma-70_dom"/>
</dbReference>
<dbReference type="GO" id="GO:0003677">
    <property type="term" value="F:DNA binding"/>
    <property type="evidence" value="ECO:0007669"/>
    <property type="project" value="InterPro"/>
</dbReference>
<evidence type="ECO:0000256" key="5">
    <source>
        <dbReference type="SAM" id="MobiDB-lite"/>
    </source>
</evidence>
<dbReference type="EMBL" id="FXAK01000009">
    <property type="protein sequence ID" value="SMF88420.1"/>
    <property type="molecule type" value="Genomic_DNA"/>
</dbReference>
<name>A0A1X7HKN1_9PROT</name>
<evidence type="ECO:0000313" key="9">
    <source>
        <dbReference type="Proteomes" id="UP000192936"/>
    </source>
</evidence>
<evidence type="ECO:0000313" key="8">
    <source>
        <dbReference type="EMBL" id="SMF88420.1"/>
    </source>
</evidence>
<dbReference type="Gene3D" id="1.10.1740.10">
    <property type="match status" value="1"/>
</dbReference>
<gene>
    <name evidence="8" type="ORF">SAMN02982917_6386</name>
</gene>
<evidence type="ECO:0000259" key="6">
    <source>
        <dbReference type="Pfam" id="PF04542"/>
    </source>
</evidence>
<dbReference type="CDD" id="cd06171">
    <property type="entry name" value="Sigma70_r4"/>
    <property type="match status" value="1"/>
</dbReference>
<dbReference type="NCBIfam" id="TIGR02937">
    <property type="entry name" value="sigma70-ECF"/>
    <property type="match status" value="1"/>
</dbReference>
<feature type="domain" description="RNA polymerase sigma-70 region 2" evidence="6">
    <location>
        <begin position="21"/>
        <end position="86"/>
    </location>
</feature>
<proteinExistence type="inferred from homology"/>
<dbReference type="InterPro" id="IPR013249">
    <property type="entry name" value="RNA_pol_sigma70_r4_t2"/>
</dbReference>
<dbReference type="STRING" id="286727.SAMN02982917_6386"/>
<accession>A0A1X7HKN1</accession>
<evidence type="ECO:0000256" key="2">
    <source>
        <dbReference type="ARBA" id="ARBA00023015"/>
    </source>
</evidence>
<keyword evidence="4" id="KW-0804">Transcription</keyword>
<comment type="similarity">
    <text evidence="1">Belongs to the sigma-70 factor family. ECF subfamily.</text>
</comment>
<keyword evidence="2" id="KW-0805">Transcription regulation</keyword>
<evidence type="ECO:0000259" key="7">
    <source>
        <dbReference type="Pfam" id="PF08281"/>
    </source>
</evidence>
<dbReference type="Pfam" id="PF04542">
    <property type="entry name" value="Sigma70_r2"/>
    <property type="match status" value="1"/>
</dbReference>
<dbReference type="InterPro" id="IPR013324">
    <property type="entry name" value="RNA_pol_sigma_r3/r4-like"/>
</dbReference>
<reference evidence="8 9" key="1">
    <citation type="submission" date="2017-04" db="EMBL/GenBank/DDBJ databases">
        <authorList>
            <person name="Afonso C.L."/>
            <person name="Miller P.J."/>
            <person name="Scott M.A."/>
            <person name="Spackman E."/>
            <person name="Goraichik I."/>
            <person name="Dimitrov K.M."/>
            <person name="Suarez D.L."/>
            <person name="Swayne D.E."/>
        </authorList>
    </citation>
    <scope>NUCLEOTIDE SEQUENCE [LARGE SCALE GENOMIC DNA]</scope>
    <source>
        <strain evidence="8 9">A2P</strain>
    </source>
</reference>
<dbReference type="SUPFAM" id="SSF88946">
    <property type="entry name" value="Sigma2 domain of RNA polymerase sigma factors"/>
    <property type="match status" value="1"/>
</dbReference>
<keyword evidence="3" id="KW-0731">Sigma factor</keyword>
<dbReference type="InterPro" id="IPR013325">
    <property type="entry name" value="RNA_pol_sigma_r2"/>
</dbReference>
<dbReference type="Pfam" id="PF08281">
    <property type="entry name" value="Sigma70_r4_2"/>
    <property type="match status" value="1"/>
</dbReference>